<protein>
    <submittedName>
        <fullName evidence="2">Tetratricopeptide repeat protein</fullName>
    </submittedName>
</protein>
<evidence type="ECO:0000256" key="1">
    <source>
        <dbReference type="SAM" id="Phobius"/>
    </source>
</evidence>
<dbReference type="RefSeq" id="WP_322498932.1">
    <property type="nucleotide sequence ID" value="NZ_JARGYU010000003.1"/>
</dbReference>
<evidence type="ECO:0000313" key="2">
    <source>
        <dbReference type="EMBL" id="MDZ5761507.1"/>
    </source>
</evidence>
<keyword evidence="1" id="KW-1133">Transmembrane helix</keyword>
<comment type="caution">
    <text evidence="2">The sequence shown here is derived from an EMBL/GenBank/DDBJ whole genome shotgun (WGS) entry which is preliminary data.</text>
</comment>
<keyword evidence="3" id="KW-1185">Reference proteome</keyword>
<reference evidence="2" key="1">
    <citation type="submission" date="2023-02" db="EMBL/GenBank/DDBJ databases">
        <title>Host association and intracellularity evolved multiple times independently in the Rickettsiales.</title>
        <authorList>
            <person name="Castelli M."/>
            <person name="Nardi T."/>
            <person name="Gammuto L."/>
            <person name="Bellinzona G."/>
            <person name="Sabaneyeva E."/>
            <person name="Potekhin A."/>
            <person name="Serra V."/>
            <person name="Petroni G."/>
            <person name="Sassera D."/>
        </authorList>
    </citation>
    <scope>NUCLEOTIDE SEQUENCE</scope>
    <source>
        <strain evidence="2">USBL-36I1</strain>
    </source>
</reference>
<dbReference type="Proteomes" id="UP001289135">
    <property type="component" value="Unassembled WGS sequence"/>
</dbReference>
<gene>
    <name evidence="2" type="ORF">Lyticum_00688</name>
</gene>
<dbReference type="AlphaFoldDB" id="A0AAE5AH27"/>
<feature type="transmembrane region" description="Helical" evidence="1">
    <location>
        <begin position="23"/>
        <end position="44"/>
    </location>
</feature>
<proteinExistence type="predicted"/>
<evidence type="ECO:0000313" key="3">
    <source>
        <dbReference type="Proteomes" id="UP001289135"/>
    </source>
</evidence>
<sequence length="250" mass="28771">MSDILNEVIDQENNEKVYKLSTFFIKIIIIIGIFAILVAIFFSWQKNEKIEIAKQDSDDLMNALHKINWDNKESIESTIADINKIADADKSAYAIFARLYIGMIESITNSSSRCIIEYKKIANNTKYDKTLRDFVWFSAISGELKYDLIKPQEAIKELEKFDNSNKPFYASASILHAILLSEIGKTDEAYSLAKKIADDKTIGVSKINNIADKIRIYFKYNKDFTKNTDSQTNNRNINLNNQNILHKEEK</sequence>
<dbReference type="InterPro" id="IPR022588">
    <property type="entry name" value="DUF2659"/>
</dbReference>
<organism evidence="2 3">
    <name type="scientific">Lyticum sinuosum</name>
    <dbReference type="NCBI Taxonomy" id="1332059"/>
    <lineage>
        <taxon>Bacteria</taxon>
        <taxon>Pseudomonadati</taxon>
        <taxon>Pseudomonadota</taxon>
        <taxon>Alphaproteobacteria</taxon>
        <taxon>Rickettsiales</taxon>
        <taxon>Lyticum</taxon>
    </lineage>
</organism>
<dbReference type="Pfam" id="PF10858">
    <property type="entry name" value="DUF2659"/>
    <property type="match status" value="1"/>
</dbReference>
<name>A0AAE5AH27_9RICK</name>
<accession>A0AAE5AH27</accession>
<dbReference type="EMBL" id="JARGYU010000003">
    <property type="protein sequence ID" value="MDZ5761507.1"/>
    <property type="molecule type" value="Genomic_DNA"/>
</dbReference>
<keyword evidence="1" id="KW-0472">Membrane</keyword>
<keyword evidence="1" id="KW-0812">Transmembrane</keyword>